<sequence length="393" mass="41490">MKQSPRFLAAFGASIVLTIGSATAAVAGTGVGTGAAVDTAAPAAAVAPAATRTALARSGEAADRFGIDRSPARAAVERAIDPGDYQCGPTDLDAYVSALINGMSDEEYAFLVRHLEMLDIPTYDALLYGTTADPRYALRADYGTELTHTFRDVKRFWDIQSGDIQLMSMHGSIMGDAAAVSRVLQLPIPGFGFSPAVADARAKDIAAAVNSGMFDNGNNPLFTLNAFAFTAEGDPDPLVKGVPDKLIFGDGIVDALNAMGIGDVGPRAVMGHEFGHHVQFEDNLMDSPLTGPEATRRTELMADAFGTYFATHARGLSLNTKRVLQAEKTFFEVGDCAFDNDGHHGTPNQRLRSATWAAGIADSARPQGKILPSLTFADMFEDELPTLVAPDAS</sequence>
<protein>
    <submittedName>
        <fullName evidence="2">Uncharacterized protein</fullName>
    </submittedName>
</protein>
<feature type="signal peptide" evidence="1">
    <location>
        <begin position="1"/>
        <end position="24"/>
    </location>
</feature>
<name>A0A852ZH00_9ACTN</name>
<accession>A0A852ZH00</accession>
<proteinExistence type="predicted"/>
<gene>
    <name evidence="2" type="ORF">F4554_005069</name>
</gene>
<evidence type="ECO:0000256" key="1">
    <source>
        <dbReference type="SAM" id="SignalP"/>
    </source>
</evidence>
<keyword evidence="1" id="KW-0732">Signal</keyword>
<organism evidence="2 3">
    <name type="scientific">Actinopolymorpha rutila</name>
    <dbReference type="NCBI Taxonomy" id="446787"/>
    <lineage>
        <taxon>Bacteria</taxon>
        <taxon>Bacillati</taxon>
        <taxon>Actinomycetota</taxon>
        <taxon>Actinomycetes</taxon>
        <taxon>Propionibacteriales</taxon>
        <taxon>Actinopolymorphaceae</taxon>
        <taxon>Actinopolymorpha</taxon>
    </lineage>
</organism>
<keyword evidence="3" id="KW-1185">Reference proteome</keyword>
<evidence type="ECO:0000313" key="2">
    <source>
        <dbReference type="EMBL" id="NYH92431.1"/>
    </source>
</evidence>
<comment type="caution">
    <text evidence="2">The sequence shown here is derived from an EMBL/GenBank/DDBJ whole genome shotgun (WGS) entry which is preliminary data.</text>
</comment>
<dbReference type="AlphaFoldDB" id="A0A852ZH00"/>
<dbReference type="Proteomes" id="UP000579605">
    <property type="component" value="Unassembled WGS sequence"/>
</dbReference>
<evidence type="ECO:0000313" key="3">
    <source>
        <dbReference type="Proteomes" id="UP000579605"/>
    </source>
</evidence>
<dbReference type="EMBL" id="JACBZH010000001">
    <property type="protein sequence ID" value="NYH92431.1"/>
    <property type="molecule type" value="Genomic_DNA"/>
</dbReference>
<reference evidence="2 3" key="1">
    <citation type="submission" date="2020-07" db="EMBL/GenBank/DDBJ databases">
        <title>Sequencing the genomes of 1000 actinobacteria strains.</title>
        <authorList>
            <person name="Klenk H.-P."/>
        </authorList>
    </citation>
    <scope>NUCLEOTIDE SEQUENCE [LARGE SCALE GENOMIC DNA]</scope>
    <source>
        <strain evidence="2 3">DSM 18448</strain>
    </source>
</reference>
<feature type="chain" id="PRO_5032617107" evidence="1">
    <location>
        <begin position="25"/>
        <end position="393"/>
    </location>
</feature>
<dbReference type="RefSeq" id="WP_179789860.1">
    <property type="nucleotide sequence ID" value="NZ_BAAARR010000005.1"/>
</dbReference>